<evidence type="ECO:0000313" key="2">
    <source>
        <dbReference type="Proteomes" id="UP000314986"/>
    </source>
</evidence>
<evidence type="ECO:0000313" key="1">
    <source>
        <dbReference type="Ensembl" id="ENSCMIP00000034632.1"/>
    </source>
</evidence>
<dbReference type="AlphaFoldDB" id="A0A4W3IYJ8"/>
<dbReference type="Ensembl" id="ENSCMIT00000035152.1">
    <property type="protein sequence ID" value="ENSCMIP00000034632.1"/>
    <property type="gene ID" value="ENSCMIG00000014681.1"/>
</dbReference>
<protein>
    <submittedName>
        <fullName evidence="1">Uncharacterized protein</fullName>
    </submittedName>
</protein>
<reference evidence="2" key="2">
    <citation type="journal article" date="2007" name="PLoS Biol.">
        <title>Survey sequencing and comparative analysis of the elephant shark (Callorhinchus milii) genome.</title>
        <authorList>
            <person name="Venkatesh B."/>
            <person name="Kirkness E.F."/>
            <person name="Loh Y.H."/>
            <person name="Halpern A.L."/>
            <person name="Lee A.P."/>
            <person name="Johnson J."/>
            <person name="Dandona N."/>
            <person name="Viswanathan L.D."/>
            <person name="Tay A."/>
            <person name="Venter J.C."/>
            <person name="Strausberg R.L."/>
            <person name="Brenner S."/>
        </authorList>
    </citation>
    <scope>NUCLEOTIDE SEQUENCE [LARGE SCALE GENOMIC DNA]</scope>
</reference>
<dbReference type="Proteomes" id="UP000314986">
    <property type="component" value="Unassembled WGS sequence"/>
</dbReference>
<reference evidence="1" key="5">
    <citation type="submission" date="2025-09" db="UniProtKB">
        <authorList>
            <consortium name="Ensembl"/>
        </authorList>
    </citation>
    <scope>IDENTIFICATION</scope>
</reference>
<dbReference type="InParanoid" id="A0A4W3IYJ8"/>
<sequence>MEIPERDCWDGMRSLSLSGGTHPVYLIPESIRRRLARAKAWGEPRVCVGVTAGV</sequence>
<accession>A0A4W3IYJ8</accession>
<name>A0A4W3IYJ8_CALMI</name>
<keyword evidence="2" id="KW-1185">Reference proteome</keyword>
<reference evidence="2" key="1">
    <citation type="journal article" date="2006" name="Science">
        <title>Ancient noncoding elements conserved in the human genome.</title>
        <authorList>
            <person name="Venkatesh B."/>
            <person name="Kirkness E.F."/>
            <person name="Loh Y.H."/>
            <person name="Halpern A.L."/>
            <person name="Lee A.P."/>
            <person name="Johnson J."/>
            <person name="Dandona N."/>
            <person name="Viswanathan L.D."/>
            <person name="Tay A."/>
            <person name="Venter J.C."/>
            <person name="Strausberg R.L."/>
            <person name="Brenner S."/>
        </authorList>
    </citation>
    <scope>NUCLEOTIDE SEQUENCE [LARGE SCALE GENOMIC DNA]</scope>
</reference>
<reference evidence="1" key="4">
    <citation type="submission" date="2025-08" db="UniProtKB">
        <authorList>
            <consortium name="Ensembl"/>
        </authorList>
    </citation>
    <scope>IDENTIFICATION</scope>
</reference>
<reference evidence="2" key="3">
    <citation type="journal article" date="2014" name="Nature">
        <title>Elephant shark genome provides unique insights into gnathostome evolution.</title>
        <authorList>
            <consortium name="International Elephant Shark Genome Sequencing Consortium"/>
            <person name="Venkatesh B."/>
            <person name="Lee A.P."/>
            <person name="Ravi V."/>
            <person name="Maurya A.K."/>
            <person name="Lian M.M."/>
            <person name="Swann J.B."/>
            <person name="Ohta Y."/>
            <person name="Flajnik M.F."/>
            <person name="Sutoh Y."/>
            <person name="Kasahara M."/>
            <person name="Hoon S."/>
            <person name="Gangu V."/>
            <person name="Roy S.W."/>
            <person name="Irimia M."/>
            <person name="Korzh V."/>
            <person name="Kondrychyn I."/>
            <person name="Lim Z.W."/>
            <person name="Tay B.H."/>
            <person name="Tohari S."/>
            <person name="Kong K.W."/>
            <person name="Ho S."/>
            <person name="Lorente-Galdos B."/>
            <person name="Quilez J."/>
            <person name="Marques-Bonet T."/>
            <person name="Raney B.J."/>
            <person name="Ingham P.W."/>
            <person name="Tay A."/>
            <person name="Hillier L.W."/>
            <person name="Minx P."/>
            <person name="Boehm T."/>
            <person name="Wilson R.K."/>
            <person name="Brenner S."/>
            <person name="Warren W.C."/>
        </authorList>
    </citation>
    <scope>NUCLEOTIDE SEQUENCE [LARGE SCALE GENOMIC DNA]</scope>
</reference>
<dbReference type="GeneTree" id="ENSGT00970000196816"/>
<proteinExistence type="predicted"/>
<organism evidence="1 2">
    <name type="scientific">Callorhinchus milii</name>
    <name type="common">Ghost shark</name>
    <dbReference type="NCBI Taxonomy" id="7868"/>
    <lineage>
        <taxon>Eukaryota</taxon>
        <taxon>Metazoa</taxon>
        <taxon>Chordata</taxon>
        <taxon>Craniata</taxon>
        <taxon>Vertebrata</taxon>
        <taxon>Chondrichthyes</taxon>
        <taxon>Holocephali</taxon>
        <taxon>Chimaeriformes</taxon>
        <taxon>Callorhinchidae</taxon>
        <taxon>Callorhinchus</taxon>
    </lineage>
</organism>